<dbReference type="PANTHER" id="PTHR44329">
    <property type="entry name" value="SERINE/THREONINE-PROTEIN KINASE TNNI3K-RELATED"/>
    <property type="match status" value="1"/>
</dbReference>
<evidence type="ECO:0000313" key="5">
    <source>
        <dbReference type="EMBL" id="WIA14610.1"/>
    </source>
</evidence>
<dbReference type="PROSITE" id="PS00107">
    <property type="entry name" value="PROTEIN_KINASE_ATP"/>
    <property type="match status" value="1"/>
</dbReference>
<reference evidence="5 6" key="1">
    <citation type="submission" date="2023-05" db="EMBL/GenBank/DDBJ databases">
        <title>A 100% complete, gapless, phased diploid assembly of the Scenedesmus obliquus UTEX 3031 genome.</title>
        <authorList>
            <person name="Biondi T.C."/>
            <person name="Hanschen E.R."/>
            <person name="Kwon T."/>
            <person name="Eng W."/>
            <person name="Kruse C.P.S."/>
            <person name="Koehler S.I."/>
            <person name="Kunde Y."/>
            <person name="Gleasner C.D."/>
            <person name="You Mak K.T."/>
            <person name="Polle J."/>
            <person name="Hovde B.T."/>
            <person name="Starkenburg S.R."/>
        </authorList>
    </citation>
    <scope>NUCLEOTIDE SEQUENCE [LARGE SCALE GENOMIC DNA]</scope>
    <source>
        <strain evidence="5 6">DOE0152z</strain>
    </source>
</reference>
<dbReference type="InterPro" id="IPR000719">
    <property type="entry name" value="Prot_kinase_dom"/>
</dbReference>
<accession>A0ABY8TZM5</accession>
<name>A0ABY8TZM5_TETOB</name>
<dbReference type="PANTHER" id="PTHR44329:SF214">
    <property type="entry name" value="PROTEIN KINASE DOMAIN-CONTAINING PROTEIN"/>
    <property type="match status" value="1"/>
</dbReference>
<feature type="region of interest" description="Disordered" evidence="2">
    <location>
        <begin position="304"/>
        <end position="332"/>
    </location>
</feature>
<dbReference type="EMBL" id="CP126212">
    <property type="protein sequence ID" value="WIA14610.1"/>
    <property type="molecule type" value="Genomic_DNA"/>
</dbReference>
<proteinExistence type="predicted"/>
<dbReference type="Pfam" id="PF00069">
    <property type="entry name" value="Pkinase"/>
    <property type="match status" value="1"/>
</dbReference>
<keyword evidence="6" id="KW-1185">Reference proteome</keyword>
<keyword evidence="3" id="KW-1133">Transmembrane helix</keyword>
<feature type="transmembrane region" description="Helical" evidence="3">
    <location>
        <begin position="248"/>
        <end position="271"/>
    </location>
</feature>
<evidence type="ECO:0000256" key="1">
    <source>
        <dbReference type="PROSITE-ProRule" id="PRU10141"/>
    </source>
</evidence>
<dbReference type="PROSITE" id="PS50011">
    <property type="entry name" value="PROTEIN_KINASE_DOM"/>
    <property type="match status" value="1"/>
</dbReference>
<dbReference type="Gene3D" id="3.30.200.20">
    <property type="entry name" value="Phosphorylase Kinase, domain 1"/>
    <property type="match status" value="1"/>
</dbReference>
<dbReference type="Gene3D" id="1.10.510.10">
    <property type="entry name" value="Transferase(Phosphotransferase) domain 1"/>
    <property type="match status" value="1"/>
</dbReference>
<evidence type="ECO:0000256" key="3">
    <source>
        <dbReference type="SAM" id="Phobius"/>
    </source>
</evidence>
<feature type="binding site" evidence="1">
    <location>
        <position position="399"/>
    </location>
    <ligand>
        <name>ATP</name>
        <dbReference type="ChEBI" id="CHEBI:30616"/>
    </ligand>
</feature>
<keyword evidence="3" id="KW-0812">Transmembrane</keyword>
<dbReference type="SUPFAM" id="SSF56112">
    <property type="entry name" value="Protein kinase-like (PK-like)"/>
    <property type="match status" value="1"/>
</dbReference>
<feature type="compositionally biased region" description="Polar residues" evidence="2">
    <location>
        <begin position="696"/>
        <end position="721"/>
    </location>
</feature>
<keyword evidence="1" id="KW-0547">Nucleotide-binding</keyword>
<sequence>MAGFRDNTTTTLAAALKDQRVTRIVLLTNYTAEKDTWPNQQQLPGTYLAINRNVTITGAQGTQTVLDMAFKLSAALLCGSCRLTVQNLTVANERRGNGSPWDFFVGPAGSSKAAIIMKDIIRLRYGCTSANASIIVASALKRPDWLPGSSSGSQEFSVEDVDFQGHMYPQSLVSLDYAADIPRTVQEGRGAFGGYAVWGLNVTQLCMRTVATACLETKSVDACVNDLIDQALAGGQSAQQQQQLPPGLLAAAIAVPLLIALLLALAAALFISRRRKQQQQQLDALKQQQQQRLLQQQDSAKQQLVTPGGKSGASVGRQFGTDADPETGLLPNPYAAEGSSSVLCQGPLAGGSCWQQACLTSPIVGSLDNQEVQFGKLLGQGSFGRVYRAYWAGREVAVKVIDHDSEAHASVANEVELMLSFNHPNVVRALHCLTWTHHKQADVQPACGDSQHSLKQQQQQQQQQQQGTPAALANRSSRCETWLVLEYCDCGTLHQIASEWLPGEECDEQMLERLLLLRDAAQGLAALHAKNVVHGDLNSRNVLVASSASSPCGMTAKLADLGLSRVLQQHATHRTTQTVGTMSHMPPELLRYGRMSTAVDIYAYGITMYQLYTGEEAFRNLHYGQFYNAIVVQGARPPVPPDMPSDYALLMQSCWAAEPGERPGISRVLQCLDSMIKERRKRLSIDDTSLPPPEHSQLQPWQQQHRSSKSSWVPLANSTNGKPDEGSCSGSHSGSLPDVAEGTSVTTGVTQAAATESVTQAPTSHFPAVPVAAAAAAAQAEEHGNDIHHGAFI</sequence>
<evidence type="ECO:0000259" key="4">
    <source>
        <dbReference type="PROSITE" id="PS50011"/>
    </source>
</evidence>
<dbReference type="InterPro" id="IPR017441">
    <property type="entry name" value="Protein_kinase_ATP_BS"/>
</dbReference>
<protein>
    <recommendedName>
        <fullName evidence="4">Protein kinase domain-containing protein</fullName>
    </recommendedName>
</protein>
<dbReference type="InterPro" id="IPR051681">
    <property type="entry name" value="Ser/Thr_Kinases-Pseudokinases"/>
</dbReference>
<keyword evidence="1" id="KW-0067">ATP-binding</keyword>
<organism evidence="5 6">
    <name type="scientific">Tetradesmus obliquus</name>
    <name type="common">Green alga</name>
    <name type="synonym">Acutodesmus obliquus</name>
    <dbReference type="NCBI Taxonomy" id="3088"/>
    <lineage>
        <taxon>Eukaryota</taxon>
        <taxon>Viridiplantae</taxon>
        <taxon>Chlorophyta</taxon>
        <taxon>core chlorophytes</taxon>
        <taxon>Chlorophyceae</taxon>
        <taxon>CS clade</taxon>
        <taxon>Sphaeropleales</taxon>
        <taxon>Scenedesmaceae</taxon>
        <taxon>Tetradesmus</taxon>
    </lineage>
</organism>
<feature type="domain" description="Protein kinase" evidence="4">
    <location>
        <begin position="372"/>
        <end position="676"/>
    </location>
</feature>
<dbReference type="InterPro" id="IPR011009">
    <property type="entry name" value="Kinase-like_dom_sf"/>
</dbReference>
<evidence type="ECO:0000256" key="2">
    <source>
        <dbReference type="SAM" id="MobiDB-lite"/>
    </source>
</evidence>
<evidence type="ECO:0000313" key="6">
    <source>
        <dbReference type="Proteomes" id="UP001244341"/>
    </source>
</evidence>
<keyword evidence="3" id="KW-0472">Membrane</keyword>
<dbReference type="Proteomes" id="UP001244341">
    <property type="component" value="Chromosome 5b"/>
</dbReference>
<gene>
    <name evidence="5" type="ORF">OEZ85_003117</name>
</gene>
<feature type="region of interest" description="Disordered" evidence="2">
    <location>
        <begin position="684"/>
        <end position="763"/>
    </location>
</feature>
<feature type="compositionally biased region" description="Low complexity" evidence="2">
    <location>
        <begin position="456"/>
        <end position="466"/>
    </location>
</feature>
<feature type="compositionally biased region" description="Polar residues" evidence="2">
    <location>
        <begin position="743"/>
        <end position="763"/>
    </location>
</feature>
<feature type="region of interest" description="Disordered" evidence="2">
    <location>
        <begin position="446"/>
        <end position="469"/>
    </location>
</feature>